<comment type="caution">
    <text evidence="3">The sequence shown here is derived from an EMBL/GenBank/DDBJ whole genome shotgun (WGS) entry which is preliminary data.</text>
</comment>
<dbReference type="SMART" id="SM00897">
    <property type="entry name" value="FIST"/>
    <property type="match status" value="1"/>
</dbReference>
<proteinExistence type="predicted"/>
<sequence>MFFKKKSARQSVESDGLVTRTKALKSNEIQAQSLAECELVGGTALVLAFISPHCNFNEVNRRLMDAMPYAKQIIGIMTAGELGGSQQVDKLYHDAPSSWDRVIVHAFSARLFEQLSIHSVPLFPHEKNASTSLYAQSEQRVQKIINELKKVKVPFEIDSRDTISLTYFDGAIGSEDFFTKAMYQSKQFPCYFIGGSAGGKLDFKNAPVAVNGEIKSDSVVMCFAKVAPGYRYGIMKSHNFDNTQHGFDIVDFNPMTRTLSSVLNDQLQLQTPVEWLCHYFNCTPQNLESKLNEYSFGVEVGDEMFIRSVATINADGSLSFFSDFGFGERLFLVKAKDFVQSTTADYRKFLAGKPSKPVAMILNDCILRRLNDPESLSWGLRVGFLHVW</sequence>
<protein>
    <submittedName>
        <fullName evidence="3">FIST signal transduction protein</fullName>
    </submittedName>
</protein>
<dbReference type="InterPro" id="IPR013702">
    <property type="entry name" value="FIST_domain_N"/>
</dbReference>
<dbReference type="SMART" id="SM01204">
    <property type="entry name" value="FIST_C"/>
    <property type="match status" value="1"/>
</dbReference>
<evidence type="ECO:0000313" key="4">
    <source>
        <dbReference type="Proteomes" id="UP001595384"/>
    </source>
</evidence>
<accession>A0ABV7CCC8</accession>
<dbReference type="Pfam" id="PF10442">
    <property type="entry name" value="FIST_C"/>
    <property type="match status" value="1"/>
</dbReference>
<gene>
    <name evidence="3" type="ORF">ACFODT_11905</name>
</gene>
<keyword evidence="4" id="KW-1185">Reference proteome</keyword>
<name>A0ABV7CCC8_9VIBR</name>
<evidence type="ECO:0000259" key="1">
    <source>
        <dbReference type="SMART" id="SM00897"/>
    </source>
</evidence>
<evidence type="ECO:0000259" key="2">
    <source>
        <dbReference type="SMART" id="SM01204"/>
    </source>
</evidence>
<feature type="domain" description="FIST" evidence="1">
    <location>
        <begin position="42"/>
        <end position="266"/>
    </location>
</feature>
<organism evidence="3 4">
    <name type="scientific">Vibrio zhugei</name>
    <dbReference type="NCBI Taxonomy" id="2479546"/>
    <lineage>
        <taxon>Bacteria</taxon>
        <taxon>Pseudomonadati</taxon>
        <taxon>Pseudomonadota</taxon>
        <taxon>Gammaproteobacteria</taxon>
        <taxon>Vibrionales</taxon>
        <taxon>Vibrionaceae</taxon>
        <taxon>Vibrio</taxon>
    </lineage>
</organism>
<dbReference type="Proteomes" id="UP001595384">
    <property type="component" value="Unassembled WGS sequence"/>
</dbReference>
<dbReference type="InterPro" id="IPR019494">
    <property type="entry name" value="FIST_C"/>
</dbReference>
<reference evidence="4" key="1">
    <citation type="journal article" date="2019" name="Int. J. Syst. Evol. Microbiol.">
        <title>The Global Catalogue of Microorganisms (GCM) 10K type strain sequencing project: providing services to taxonomists for standard genome sequencing and annotation.</title>
        <authorList>
            <consortium name="The Broad Institute Genomics Platform"/>
            <consortium name="The Broad Institute Genome Sequencing Center for Infectious Disease"/>
            <person name="Wu L."/>
            <person name="Ma J."/>
        </authorList>
    </citation>
    <scope>NUCLEOTIDE SEQUENCE [LARGE SCALE GENOMIC DNA]</scope>
    <source>
        <strain evidence="4">KCTC 62784</strain>
    </source>
</reference>
<dbReference type="RefSeq" id="WP_123016658.1">
    <property type="nucleotide sequence ID" value="NZ_AP024911.1"/>
</dbReference>
<dbReference type="EMBL" id="JBHRSE010000078">
    <property type="protein sequence ID" value="MFC3024528.1"/>
    <property type="molecule type" value="Genomic_DNA"/>
</dbReference>
<dbReference type="Pfam" id="PF08495">
    <property type="entry name" value="FIST"/>
    <property type="match status" value="1"/>
</dbReference>
<feature type="domain" description="FIST C-domain" evidence="2">
    <location>
        <begin position="272"/>
        <end position="387"/>
    </location>
</feature>
<evidence type="ECO:0000313" key="3">
    <source>
        <dbReference type="EMBL" id="MFC3024528.1"/>
    </source>
</evidence>